<proteinExistence type="predicted"/>
<name>E4XD94_OIKDI</name>
<protein>
    <submittedName>
        <fullName evidence="1">Uncharacterized protein</fullName>
    </submittedName>
</protein>
<reference evidence="1" key="1">
    <citation type="journal article" date="2010" name="Science">
        <title>Plasticity of animal genome architecture unmasked by rapid evolution of a pelagic tunicate.</title>
        <authorList>
            <person name="Denoeud F."/>
            <person name="Henriet S."/>
            <person name="Mungpakdee S."/>
            <person name="Aury J.M."/>
            <person name="Da Silva C."/>
            <person name="Brinkmann H."/>
            <person name="Mikhaleva J."/>
            <person name="Olsen L.C."/>
            <person name="Jubin C."/>
            <person name="Canestro C."/>
            <person name="Bouquet J.M."/>
            <person name="Danks G."/>
            <person name="Poulain J."/>
            <person name="Campsteijn C."/>
            <person name="Adamski M."/>
            <person name="Cross I."/>
            <person name="Yadetie F."/>
            <person name="Muffato M."/>
            <person name="Louis A."/>
            <person name="Butcher S."/>
            <person name="Tsagkogeorga G."/>
            <person name="Konrad A."/>
            <person name="Singh S."/>
            <person name="Jensen M.F."/>
            <person name="Cong E.H."/>
            <person name="Eikeseth-Otteraa H."/>
            <person name="Noel B."/>
            <person name="Anthouard V."/>
            <person name="Porcel B.M."/>
            <person name="Kachouri-Lafond R."/>
            <person name="Nishino A."/>
            <person name="Ugolini M."/>
            <person name="Chourrout P."/>
            <person name="Nishida H."/>
            <person name="Aasland R."/>
            <person name="Huzurbazar S."/>
            <person name="Westhof E."/>
            <person name="Delsuc F."/>
            <person name="Lehrach H."/>
            <person name="Reinhardt R."/>
            <person name="Weissenbach J."/>
            <person name="Roy S.W."/>
            <person name="Artiguenave F."/>
            <person name="Postlethwait J.H."/>
            <person name="Manak J.R."/>
            <person name="Thompson E.M."/>
            <person name="Jaillon O."/>
            <person name="Du Pasquier L."/>
            <person name="Boudinot P."/>
            <person name="Liberles D.A."/>
            <person name="Volff J.N."/>
            <person name="Philippe H."/>
            <person name="Lenhard B."/>
            <person name="Roest Crollius H."/>
            <person name="Wincker P."/>
            <person name="Chourrout D."/>
        </authorList>
    </citation>
    <scope>NUCLEOTIDE SEQUENCE [LARGE SCALE GENOMIC DNA]</scope>
</reference>
<accession>E4XD94</accession>
<dbReference type="Proteomes" id="UP000001307">
    <property type="component" value="Unassembled WGS sequence"/>
</dbReference>
<dbReference type="AlphaFoldDB" id="E4XD94"/>
<keyword evidence="2" id="KW-1185">Reference proteome</keyword>
<dbReference type="InParanoid" id="E4XD94"/>
<evidence type="ECO:0000313" key="2">
    <source>
        <dbReference type="Proteomes" id="UP000001307"/>
    </source>
</evidence>
<evidence type="ECO:0000313" key="1">
    <source>
        <dbReference type="EMBL" id="CBY24129.1"/>
    </source>
</evidence>
<sequence>MAYQEDGIPIFHTKEAVLKWVTEYIRKPELRRAYIGDNRSHLLETIERQEFPGWLEYECWSIAEFSIENDWIFGYLYRESRFDSRRSIYKWRATNRQYQILIDPTEKLLDLQEPSKKCKIRRLDKKMLRHSYLFESFDYEKISTLEIVNSSTVNILERKGDKKKRRKHEIKQLNERQRTILENIMERTGFIKKFLNFENIISFGGEAVVLKEKIKGKYYAVRVQPYDSWIFVDKQIDFLMTVSNSYLDLPGIVPMPIHVKIYHCHDYGNEDALAAVTIMPFYDDNLKNLLEQNVYLTMQSRSDILNRVLIGLKNLFYTDAGTAGFVENFSKNNAGVPTNLLRMIVFCCCDWETSWILLFYALEADDGLQNSQNCRYTKRFVDKSVKESGLTELFTILHDLFSGSTKINCQMEEKICRLITNGVKPVKFDLHKINIFPEGTLCSIQNQMARFSVTVTQEAMFSNVTQSVMLQRNTNLCVPISVCDLFYTVLQLFTDELRIKLLKYKLSREHLISCLTMRLTPRSLHEWSQYGAIGEVDTSNQLTVAERVLNRIVNRTYFECEGWRILLMETDYLLYDDINAKAPKTAMKLKTVNMTNLNEIICPLSVCCAQFRITRSL</sequence>
<dbReference type="EMBL" id="FN653038">
    <property type="protein sequence ID" value="CBY24129.1"/>
    <property type="molecule type" value="Genomic_DNA"/>
</dbReference>
<gene>
    <name evidence="1" type="ORF">GSOID_T00008133001</name>
</gene>
<organism evidence="1">
    <name type="scientific">Oikopleura dioica</name>
    <name type="common">Tunicate</name>
    <dbReference type="NCBI Taxonomy" id="34765"/>
    <lineage>
        <taxon>Eukaryota</taxon>
        <taxon>Metazoa</taxon>
        <taxon>Chordata</taxon>
        <taxon>Tunicata</taxon>
        <taxon>Appendicularia</taxon>
        <taxon>Copelata</taxon>
        <taxon>Oikopleuridae</taxon>
        <taxon>Oikopleura</taxon>
    </lineage>
</organism>